<dbReference type="AlphaFoldDB" id="A0A0G2F3C2"/>
<dbReference type="SUPFAM" id="SSF48113">
    <property type="entry name" value="Heme-dependent peroxidases"/>
    <property type="match status" value="1"/>
</dbReference>
<dbReference type="GO" id="GO:0004497">
    <property type="term" value="F:monooxygenase activity"/>
    <property type="evidence" value="ECO:0007669"/>
    <property type="project" value="InterPro"/>
</dbReference>
<dbReference type="GO" id="GO:0051213">
    <property type="term" value="F:dioxygenase activity"/>
    <property type="evidence" value="ECO:0007669"/>
    <property type="project" value="UniProtKB-KW"/>
</dbReference>
<dbReference type="Gene3D" id="1.10.640.10">
    <property type="entry name" value="Haem peroxidase domain superfamily, animal type"/>
    <property type="match status" value="1"/>
</dbReference>
<evidence type="ECO:0000256" key="3">
    <source>
        <dbReference type="ARBA" id="ARBA00022964"/>
    </source>
</evidence>
<dbReference type="PRINTS" id="PR00457">
    <property type="entry name" value="ANPEROXIDASE"/>
</dbReference>
<evidence type="ECO:0000256" key="6">
    <source>
        <dbReference type="PIRSR" id="PIRSR619791-2"/>
    </source>
</evidence>
<comment type="subunit">
    <text evidence="1">Homotetramer.</text>
</comment>
<feature type="compositionally biased region" description="Basic residues" evidence="7">
    <location>
        <begin position="1"/>
        <end position="10"/>
    </location>
</feature>
<keyword evidence="9" id="KW-1185">Reference proteome</keyword>
<dbReference type="OrthoDB" id="823504at2759"/>
<reference evidence="8 9" key="1">
    <citation type="submission" date="2015-05" db="EMBL/GenBank/DDBJ databases">
        <title>Distinctive expansion of gene families associated with plant cell wall degradation and secondary metabolism in the genomes of grapevine trunk pathogens.</title>
        <authorList>
            <person name="Lawrence D.P."/>
            <person name="Travadon R."/>
            <person name="Rolshausen P.E."/>
            <person name="Baumgartner K."/>
        </authorList>
    </citation>
    <scope>NUCLEOTIDE SEQUENCE [LARGE SCALE GENOMIC DNA]</scope>
    <source>
        <strain evidence="8">UCRPC4</strain>
    </source>
</reference>
<accession>A0A0G2F3C2</accession>
<organism evidence="8 9">
    <name type="scientific">Phaeomoniella chlamydospora</name>
    <name type="common">Phaeoacremonium chlamydosporum</name>
    <dbReference type="NCBI Taxonomy" id="158046"/>
    <lineage>
        <taxon>Eukaryota</taxon>
        <taxon>Fungi</taxon>
        <taxon>Dikarya</taxon>
        <taxon>Ascomycota</taxon>
        <taxon>Pezizomycotina</taxon>
        <taxon>Eurotiomycetes</taxon>
        <taxon>Chaetothyriomycetidae</taxon>
        <taxon>Phaeomoniellales</taxon>
        <taxon>Phaeomoniellaceae</taxon>
        <taxon>Phaeomoniella</taxon>
    </lineage>
</organism>
<dbReference type="EMBL" id="LCWF01000001">
    <property type="protein sequence ID" value="KKY29272.1"/>
    <property type="molecule type" value="Genomic_DNA"/>
</dbReference>
<proteinExistence type="predicted"/>
<evidence type="ECO:0000313" key="9">
    <source>
        <dbReference type="Proteomes" id="UP000053317"/>
    </source>
</evidence>
<dbReference type="GO" id="GO:0005506">
    <property type="term" value="F:iron ion binding"/>
    <property type="evidence" value="ECO:0007669"/>
    <property type="project" value="InterPro"/>
</dbReference>
<dbReference type="PROSITE" id="PS50292">
    <property type="entry name" value="PEROXIDASE_3"/>
    <property type="match status" value="1"/>
</dbReference>
<dbReference type="InterPro" id="IPR034812">
    <property type="entry name" value="Ppo-like_N"/>
</dbReference>
<dbReference type="Proteomes" id="UP000053317">
    <property type="component" value="Unassembled WGS sequence"/>
</dbReference>
<evidence type="ECO:0000313" key="8">
    <source>
        <dbReference type="EMBL" id="KKY29272.1"/>
    </source>
</evidence>
<dbReference type="PANTHER" id="PTHR11903">
    <property type="entry name" value="PROSTAGLANDIN G/H SYNTHASE"/>
    <property type="match status" value="1"/>
</dbReference>
<dbReference type="InterPro" id="IPR019791">
    <property type="entry name" value="Haem_peroxidase_animal"/>
</dbReference>
<dbReference type="SUPFAM" id="SSF48264">
    <property type="entry name" value="Cytochrome P450"/>
    <property type="match status" value="1"/>
</dbReference>
<dbReference type="GO" id="GO:0004601">
    <property type="term" value="F:peroxidase activity"/>
    <property type="evidence" value="ECO:0007669"/>
    <property type="project" value="InterPro"/>
</dbReference>
<dbReference type="GO" id="GO:0016705">
    <property type="term" value="F:oxidoreductase activity, acting on paired donors, with incorporation or reduction of molecular oxygen"/>
    <property type="evidence" value="ECO:0007669"/>
    <property type="project" value="InterPro"/>
</dbReference>
<dbReference type="GO" id="GO:0006979">
    <property type="term" value="P:response to oxidative stress"/>
    <property type="evidence" value="ECO:0007669"/>
    <property type="project" value="InterPro"/>
</dbReference>
<keyword evidence="4" id="KW-0560">Oxidoreductase</keyword>
<dbReference type="CDD" id="cd09817">
    <property type="entry name" value="linoleate_diol_synthase_like"/>
    <property type="match status" value="1"/>
</dbReference>
<evidence type="ECO:0000256" key="5">
    <source>
        <dbReference type="ARBA" id="ARBA00023004"/>
    </source>
</evidence>
<sequence>MLKRFTSIRKRKEENGVVHDGANGTNGHVLNGTSNANGISEVKHTNGTAQTSPKPSAKKRFSFGPKRQQSVTEQEVDRQGIDKAFEQFAQLVHAARRPLPTQTGDGSYIEHEIPSSLFEDIKSLGFKDVKTLREVMQSKGHLQDDKTMLMERVIQLVSALPSTSQHRKDLTNSFITELWDSLEHPPMSYLGEKFRYRQADGSHNNALFPELGKAGTPYARSVRPGTIQPGARPDPGLIFDSLFARPKGTFKEHPNRVSSILYYWASLIIHDLFQTDHRDFNISQTSSYLDLSTLYGDDQADQNNIRTFKDGKIKPDCFMEQRVLGMPPACGVILIMFNRFHNYVAEQLAAINEDGRFNKPGDNLSADASEKAWAKYDNDLFNTARLVTCGLYMNITLLDYLRTIVNLNRSNTTWTLDPRNEMGRKILGETAAPRGGGNQVSCEFNLVYRWHSSISKNDEAWTQAVYQKLLGKNGEDVSMPELLKGLGMWARTLDPDPTKREFGGLKRGEDGKFDDGDLVHLLANAIEDVAGCPGANHVPKVLRAAEILGIEQARHWNCASLNEFRKFFGLAPHESFESINKDPKVADTLKHLYEHPDFVELYPGIVCEDAKMPMVPGICPTYTVSRAILSDAVTLVRSDRHYTIDYHPKALTNWGYKEVQYDLNVEQGCVFYKLFLRAFPNHFKPNSIYAHFPMTIPSENEKIMRDLGRWAHYNYERPALIEPRINLTSLAGAKYMLNNAQQFKVTWGTATGAIMGKGGFDFMLSGDTPFHAQQKETMAKALYHDDWHNQIKKFYEDITIRLLQENSFKVGDVNMVDIVRDVDNSAHCHFAANVFSLPMKTKENPNGVFTEHELYAIIALIFTAIFFDFEPTKSFPLRMAATKFAHKLGGLIEANVKATSITAPVSSIVDSFRENHNALHSYGVHMIRELLKSGLSIYEVAWSQILPVATAMIPNQAQVFTQMLDFYLTPENQHHWTAIQTLAEQNTSSSFTELMGYMMEGVRLNGTFGSYRESQVSTTIDDNGTPISVRTGSKVFCSFVSANRDPEQFPDPDTVNPSRPLESYIQYGIGPHRCLGMEASRVALTAMLSVVARLKNLRRAPGPQGELKKIPRPGGFYVYMTPEHGGYFPFPTTWKLCFDGEVPAGKK</sequence>
<dbReference type="InterPro" id="IPR001128">
    <property type="entry name" value="Cyt_P450"/>
</dbReference>
<gene>
    <name evidence="8" type="ORF">UCRPC4_g00064</name>
</gene>
<reference evidence="8 9" key="2">
    <citation type="submission" date="2015-05" db="EMBL/GenBank/DDBJ databases">
        <authorList>
            <person name="Morales-Cruz A."/>
            <person name="Amrine K.C."/>
            <person name="Cantu D."/>
        </authorList>
    </citation>
    <scope>NUCLEOTIDE SEQUENCE [LARGE SCALE GENOMIC DNA]</scope>
    <source>
        <strain evidence="8">UCRPC4</strain>
    </source>
</reference>
<keyword evidence="3" id="KW-0223">Dioxygenase</keyword>
<dbReference type="CDD" id="cd20612">
    <property type="entry name" value="CYP_LDS-like_C"/>
    <property type="match status" value="1"/>
</dbReference>
<keyword evidence="6" id="KW-0349">Heme</keyword>
<dbReference type="InterPro" id="IPR050783">
    <property type="entry name" value="Oxylipin_biosynth_metab"/>
</dbReference>
<dbReference type="InterPro" id="IPR037120">
    <property type="entry name" value="Haem_peroxidase_sf_animal"/>
</dbReference>
<dbReference type="PANTHER" id="PTHR11903:SF13">
    <property type="entry name" value="LINOLEATE 10R-LIPOXYGENASE"/>
    <property type="match status" value="1"/>
</dbReference>
<evidence type="ECO:0000256" key="1">
    <source>
        <dbReference type="ARBA" id="ARBA00011881"/>
    </source>
</evidence>
<keyword evidence="5 6" id="KW-0408">Iron</keyword>
<keyword evidence="2 6" id="KW-0479">Metal-binding</keyword>
<evidence type="ECO:0000256" key="4">
    <source>
        <dbReference type="ARBA" id="ARBA00023002"/>
    </source>
</evidence>
<dbReference type="Gene3D" id="1.10.630.10">
    <property type="entry name" value="Cytochrome P450"/>
    <property type="match status" value="1"/>
</dbReference>
<dbReference type="Pfam" id="PF00067">
    <property type="entry name" value="p450"/>
    <property type="match status" value="1"/>
</dbReference>
<comment type="caution">
    <text evidence="8">The sequence shown here is derived from an EMBL/GenBank/DDBJ whole genome shotgun (WGS) entry which is preliminary data.</text>
</comment>
<dbReference type="GO" id="GO:0006631">
    <property type="term" value="P:fatty acid metabolic process"/>
    <property type="evidence" value="ECO:0007669"/>
    <property type="project" value="UniProtKB-ARBA"/>
</dbReference>
<dbReference type="InterPro" id="IPR010255">
    <property type="entry name" value="Haem_peroxidase_sf"/>
</dbReference>
<dbReference type="GO" id="GO:0020037">
    <property type="term" value="F:heme binding"/>
    <property type="evidence" value="ECO:0007669"/>
    <property type="project" value="InterPro"/>
</dbReference>
<evidence type="ECO:0000256" key="7">
    <source>
        <dbReference type="SAM" id="MobiDB-lite"/>
    </source>
</evidence>
<feature type="compositionally biased region" description="Polar residues" evidence="7">
    <location>
        <begin position="23"/>
        <end position="38"/>
    </location>
</feature>
<protein>
    <submittedName>
        <fullName evidence="8">Putative fatty acid oxygenase</fullName>
    </submittedName>
</protein>
<dbReference type="Pfam" id="PF03098">
    <property type="entry name" value="An_peroxidase"/>
    <property type="match status" value="3"/>
</dbReference>
<feature type="binding site" description="axial binding residue" evidence="6">
    <location>
        <position position="451"/>
    </location>
    <ligand>
        <name>heme b</name>
        <dbReference type="ChEBI" id="CHEBI:60344"/>
    </ligand>
    <ligandPart>
        <name>Fe</name>
        <dbReference type="ChEBI" id="CHEBI:18248"/>
    </ligandPart>
</feature>
<name>A0A0G2F3C2_PHACM</name>
<feature type="compositionally biased region" description="Polar residues" evidence="7">
    <location>
        <begin position="45"/>
        <end position="54"/>
    </location>
</feature>
<feature type="region of interest" description="Disordered" evidence="7">
    <location>
        <begin position="1"/>
        <end position="75"/>
    </location>
</feature>
<evidence type="ECO:0000256" key="2">
    <source>
        <dbReference type="ARBA" id="ARBA00022723"/>
    </source>
</evidence>
<dbReference type="InterPro" id="IPR036396">
    <property type="entry name" value="Cyt_P450_sf"/>
</dbReference>